<comment type="caution">
    <text evidence="1">The sequence shown here is derived from an EMBL/GenBank/DDBJ whole genome shotgun (WGS) entry which is preliminary data.</text>
</comment>
<name>A0A6M0IJ09_9BACT</name>
<dbReference type="EMBL" id="JAAGNZ010000001">
    <property type="protein sequence ID" value="NEU68276.1"/>
    <property type="molecule type" value="Genomic_DNA"/>
</dbReference>
<reference evidence="1 2" key="1">
    <citation type="submission" date="2020-02" db="EMBL/GenBank/DDBJ databases">
        <title>Draft genome sequence of two Spirosoma agri KCTC 52727 and Spirosoma terrae KCTC 52035.</title>
        <authorList>
            <person name="Rojas J."/>
            <person name="Ambika Manirajan B."/>
            <person name="Ratering S."/>
            <person name="Suarez C."/>
            <person name="Schnell S."/>
        </authorList>
    </citation>
    <scope>NUCLEOTIDE SEQUENCE [LARGE SCALE GENOMIC DNA]</scope>
    <source>
        <strain evidence="1 2">KCTC 52727</strain>
    </source>
</reference>
<proteinExistence type="predicted"/>
<protein>
    <submittedName>
        <fullName evidence="1">Uncharacterized protein</fullName>
    </submittedName>
</protein>
<evidence type="ECO:0000313" key="2">
    <source>
        <dbReference type="Proteomes" id="UP000477386"/>
    </source>
</evidence>
<accession>A0A6M0IJ09</accession>
<gene>
    <name evidence="1" type="ORF">GK091_15395</name>
</gene>
<dbReference type="RefSeq" id="WP_164039959.1">
    <property type="nucleotide sequence ID" value="NZ_JAAGNZ010000001.1"/>
</dbReference>
<evidence type="ECO:0000313" key="1">
    <source>
        <dbReference type="EMBL" id="NEU68276.1"/>
    </source>
</evidence>
<dbReference type="Proteomes" id="UP000477386">
    <property type="component" value="Unassembled WGS sequence"/>
</dbReference>
<sequence length="224" mass="25850">MWDQITVLLGIKVEEKDLEAHIEEIAATTAWLQENYGEKLTCEEIVNAYNLACQRNLKLKELFGLISPKHVGDVLDAYRTYVREDLEINRVFAQQLLLDQEPRQTEEEITAFMESALEKARAEVAAGKFYFDAGNGLFDWLYQNGRITIDENQADHFYKKAKQQLPKLLEREKKDVTPGDTGKQSQLEKLIQHAEMGLIGADHHARIEAYAKRLFLNHYLTQQP</sequence>
<keyword evidence="2" id="KW-1185">Reference proteome</keyword>
<dbReference type="AlphaFoldDB" id="A0A6M0IJ09"/>
<organism evidence="1 2">
    <name type="scientific">Spirosoma agri</name>
    <dbReference type="NCBI Taxonomy" id="1987381"/>
    <lineage>
        <taxon>Bacteria</taxon>
        <taxon>Pseudomonadati</taxon>
        <taxon>Bacteroidota</taxon>
        <taxon>Cytophagia</taxon>
        <taxon>Cytophagales</taxon>
        <taxon>Cytophagaceae</taxon>
        <taxon>Spirosoma</taxon>
    </lineage>
</organism>